<dbReference type="SUPFAM" id="SSF52096">
    <property type="entry name" value="ClpP/crotonase"/>
    <property type="match status" value="1"/>
</dbReference>
<sequence length="288" mass="31939">METIPILENEQKSNDNRLTIIRKSPAYWSIIINNPPLNLFDPKMFAELNVLLDNIETDNELKVVVFESADEDFFMNHHDVENRTTVPDQPGAMPFFGNWPKFVTRLAQAPVISIAKVRGRARAQGFEFALACDMRFASKERAKFALVEVGGSSIPGGGGVEWLSALVGRSRALEIVLSADDFDAEIGERYGFVNRSIADVELDSYVDALAERMAKFEKRALETGKKMVNARAGIPSEGDLWMSNHILQGVDLWPEAGKAFSKMLDAGLGKVGNFELNFAERLGDLPTV</sequence>
<evidence type="ECO:0000313" key="2">
    <source>
        <dbReference type="Proteomes" id="UP001151079"/>
    </source>
</evidence>
<dbReference type="RefSeq" id="WP_264206228.1">
    <property type="nucleotide sequence ID" value="NZ_JAOZEW010000010.1"/>
</dbReference>
<evidence type="ECO:0000313" key="1">
    <source>
        <dbReference type="EMBL" id="MCV9928104.1"/>
    </source>
</evidence>
<dbReference type="InterPro" id="IPR029045">
    <property type="entry name" value="ClpP/crotonase-like_dom_sf"/>
</dbReference>
<proteinExistence type="predicted"/>
<dbReference type="GO" id="GO:0003824">
    <property type="term" value="F:catalytic activity"/>
    <property type="evidence" value="ECO:0007669"/>
    <property type="project" value="UniProtKB-ARBA"/>
</dbReference>
<dbReference type="PANTHER" id="PTHR43459">
    <property type="entry name" value="ENOYL-COA HYDRATASE"/>
    <property type="match status" value="1"/>
</dbReference>
<accession>A0A9X2ZBS3</accession>
<dbReference type="AlphaFoldDB" id="A0A9X2ZBS3"/>
<dbReference type="PANTHER" id="PTHR43459:SF1">
    <property type="entry name" value="EG:BACN32G11.4 PROTEIN"/>
    <property type="match status" value="1"/>
</dbReference>
<name>A0A9X2ZBS3_9FLAO</name>
<dbReference type="Gene3D" id="3.90.226.10">
    <property type="entry name" value="2-enoyl-CoA Hydratase, Chain A, domain 1"/>
    <property type="match status" value="1"/>
</dbReference>
<dbReference type="Pfam" id="PF00378">
    <property type="entry name" value="ECH_1"/>
    <property type="match status" value="1"/>
</dbReference>
<gene>
    <name evidence="1" type="ORF">OIU83_10595</name>
</gene>
<keyword evidence="2" id="KW-1185">Reference proteome</keyword>
<reference evidence="1" key="1">
    <citation type="submission" date="2022-10" db="EMBL/GenBank/DDBJ databases">
        <title>Two novel species of Flavobacterium.</title>
        <authorList>
            <person name="Liu Q."/>
            <person name="Xin Y.-H."/>
        </authorList>
    </citation>
    <scope>NUCLEOTIDE SEQUENCE</scope>
    <source>
        <strain evidence="1">LS1R49</strain>
    </source>
</reference>
<dbReference type="InterPro" id="IPR001753">
    <property type="entry name" value="Enoyl-CoA_hydra/iso"/>
</dbReference>
<organism evidence="1 2">
    <name type="scientific">Flavobacterium shii</name>
    <dbReference type="NCBI Taxonomy" id="2987687"/>
    <lineage>
        <taxon>Bacteria</taxon>
        <taxon>Pseudomonadati</taxon>
        <taxon>Bacteroidota</taxon>
        <taxon>Flavobacteriia</taxon>
        <taxon>Flavobacteriales</taxon>
        <taxon>Flavobacteriaceae</taxon>
        <taxon>Flavobacterium</taxon>
    </lineage>
</organism>
<protein>
    <submittedName>
        <fullName evidence="1">Enoyl-CoA hydratase/isomerase family protein</fullName>
    </submittedName>
</protein>
<dbReference type="CDD" id="cd06558">
    <property type="entry name" value="crotonase-like"/>
    <property type="match status" value="1"/>
</dbReference>
<dbReference type="EMBL" id="JAOZEW010000010">
    <property type="protein sequence ID" value="MCV9928104.1"/>
    <property type="molecule type" value="Genomic_DNA"/>
</dbReference>
<dbReference type="Proteomes" id="UP001151079">
    <property type="component" value="Unassembled WGS sequence"/>
</dbReference>
<comment type="caution">
    <text evidence="1">The sequence shown here is derived from an EMBL/GenBank/DDBJ whole genome shotgun (WGS) entry which is preliminary data.</text>
</comment>